<organism evidence="1 2">
    <name type="scientific">Candidatus Thiomargarita nelsonii</name>
    <dbReference type="NCBI Taxonomy" id="1003181"/>
    <lineage>
        <taxon>Bacteria</taxon>
        <taxon>Pseudomonadati</taxon>
        <taxon>Pseudomonadota</taxon>
        <taxon>Gammaproteobacteria</taxon>
        <taxon>Thiotrichales</taxon>
        <taxon>Thiotrichaceae</taxon>
        <taxon>Thiomargarita</taxon>
    </lineage>
</organism>
<keyword evidence="2" id="KW-1185">Reference proteome</keyword>
<dbReference type="PANTHER" id="PTHR12526">
    <property type="entry name" value="GLYCOSYLTRANSFERASE"/>
    <property type="match status" value="1"/>
</dbReference>
<name>A0A0A6PLM9_9GAMM</name>
<accession>A0A0A6PLM9</accession>
<proteinExistence type="predicted"/>
<dbReference type="EMBL" id="JSZA02000006">
    <property type="protein sequence ID" value="KHD07107.1"/>
    <property type="molecule type" value="Genomic_DNA"/>
</dbReference>
<gene>
    <name evidence="1" type="ORF">PN36_02545</name>
</gene>
<dbReference type="SUPFAM" id="SSF53756">
    <property type="entry name" value="UDP-Glycosyltransferase/glycogen phosphorylase"/>
    <property type="match status" value="1"/>
</dbReference>
<dbReference type="Proteomes" id="UP000030428">
    <property type="component" value="Unassembled WGS sequence"/>
</dbReference>
<evidence type="ECO:0008006" key="3">
    <source>
        <dbReference type="Google" id="ProtNLM"/>
    </source>
</evidence>
<dbReference type="Gene3D" id="3.40.50.2000">
    <property type="entry name" value="Glycogen Phosphorylase B"/>
    <property type="match status" value="2"/>
</dbReference>
<dbReference type="Pfam" id="PF13692">
    <property type="entry name" value="Glyco_trans_1_4"/>
    <property type="match status" value="1"/>
</dbReference>
<protein>
    <recommendedName>
        <fullName evidence="3">Glycosyl transferase family 1 domain-containing protein</fullName>
    </recommendedName>
</protein>
<evidence type="ECO:0000313" key="1">
    <source>
        <dbReference type="EMBL" id="KHD07107.1"/>
    </source>
</evidence>
<sequence length="369" mass="42375">MKIAFISTVFSNPWAGSEELWYQTSLRCLERGHQVIASLFQMPCSCPQIENFQSHGGRVHWRKRFKNGRLHVLKHSYVSAFRQLFKSKPDVVILSLGSMMDLTLQPDLLRELQQSPAKVILLFLFNADCLVPDDNARAIIGSYCQRANHLIFVSKHNCLLAERQLALKFNKVSVFSGSISYTDKYEKLPWRANDTLEMACVARFAMQEKGQDILIESLAQPQWKSRNWRLNLFGLGREEYLRQLINHFKLTERVRFRGYVTDTRDIWRENQIMVLASRAEGLSLAVLEAMICGRVCVVTDVGGHGEVITDSQSGFLAEAPQPKYFGRALERAWSMKEKLPEIGQNAHEAAFKKFSETPDKKLLYLIEQI</sequence>
<comment type="caution">
    <text evidence="1">The sequence shown here is derived from an EMBL/GenBank/DDBJ whole genome shotgun (WGS) entry which is preliminary data.</text>
</comment>
<evidence type="ECO:0000313" key="2">
    <source>
        <dbReference type="Proteomes" id="UP000030428"/>
    </source>
</evidence>
<dbReference type="AlphaFoldDB" id="A0A0A6PLM9"/>
<reference evidence="1 2" key="1">
    <citation type="journal article" date="2016" name="Front. Microbiol.">
        <title>Single-Cell (Meta-)Genomics of a Dimorphic Candidatus Thiomargarita nelsonii Reveals Genomic Plasticity.</title>
        <authorList>
            <person name="Flood B.E."/>
            <person name="Fliss P."/>
            <person name="Jones D.S."/>
            <person name="Dick G.J."/>
            <person name="Jain S."/>
            <person name="Kaster A.K."/>
            <person name="Winkel M."/>
            <person name="Mussmann M."/>
            <person name="Bailey J."/>
        </authorList>
    </citation>
    <scope>NUCLEOTIDE SEQUENCE [LARGE SCALE GENOMIC DNA]</scope>
    <source>
        <strain evidence="1">Hydrate Ridge</strain>
    </source>
</reference>
<dbReference type="CDD" id="cd03801">
    <property type="entry name" value="GT4_PimA-like"/>
    <property type="match status" value="1"/>
</dbReference>